<dbReference type="PANTHER" id="PTHR30288:SF0">
    <property type="entry name" value="FLAGELLAR HOOK-ASSOCIATED PROTEIN 2"/>
    <property type="match status" value="1"/>
</dbReference>
<dbReference type="EMBL" id="BORU01000004">
    <property type="protein sequence ID" value="GIO57113.1"/>
    <property type="molecule type" value="Genomic_DNA"/>
</dbReference>
<dbReference type="RefSeq" id="WP_244879464.1">
    <property type="nucleotide sequence ID" value="NZ_BORU01000004.1"/>
</dbReference>
<keyword evidence="4 5" id="KW-0975">Bacterial flagellum</keyword>
<keyword evidence="5" id="KW-0964">Secreted</keyword>
<dbReference type="InterPro" id="IPR003481">
    <property type="entry name" value="FliD_N"/>
</dbReference>
<evidence type="ECO:0000256" key="5">
    <source>
        <dbReference type="RuleBase" id="RU362066"/>
    </source>
</evidence>
<comment type="subunit">
    <text evidence="2 5">Homopentamer.</text>
</comment>
<comment type="subcellular location">
    <subcellularLocation>
        <location evidence="5">Secreted</location>
    </subcellularLocation>
    <subcellularLocation>
        <location evidence="5">Bacterial flagellum</location>
    </subcellularLocation>
</comment>
<dbReference type="InterPro" id="IPR010809">
    <property type="entry name" value="FliD_C"/>
</dbReference>
<keyword evidence="8" id="KW-0969">Cilium</keyword>
<comment type="similarity">
    <text evidence="1 5">Belongs to the FliD family.</text>
</comment>
<dbReference type="Pfam" id="PF07195">
    <property type="entry name" value="FliD_C"/>
    <property type="match status" value="1"/>
</dbReference>
<dbReference type="InterPro" id="IPR040026">
    <property type="entry name" value="FliD"/>
</dbReference>
<protein>
    <recommendedName>
        <fullName evidence="5">Flagellar hook-associated protein 2</fullName>
        <shortName evidence="5">HAP2</shortName>
    </recommendedName>
    <alternativeName>
        <fullName evidence="5">Flagellar cap protein</fullName>
    </alternativeName>
</protein>
<evidence type="ECO:0000256" key="2">
    <source>
        <dbReference type="ARBA" id="ARBA00011255"/>
    </source>
</evidence>
<evidence type="ECO:0000256" key="4">
    <source>
        <dbReference type="ARBA" id="ARBA00023143"/>
    </source>
</evidence>
<comment type="caution">
    <text evidence="8">The sequence shown here is derived from an EMBL/GenBank/DDBJ whole genome shotgun (WGS) entry which is preliminary data.</text>
</comment>
<keyword evidence="3" id="KW-0175">Coiled coil</keyword>
<proteinExistence type="inferred from homology"/>
<keyword evidence="8" id="KW-0966">Cell projection</keyword>
<gene>
    <name evidence="8" type="ORF">J21TS7_54310</name>
</gene>
<dbReference type="Pfam" id="PF02465">
    <property type="entry name" value="FliD_N"/>
    <property type="match status" value="1"/>
</dbReference>
<name>A0ABQ4LKR2_9BACL</name>
<keyword evidence="8" id="KW-0282">Flagellum</keyword>
<organism evidence="8 9">
    <name type="scientific">Paenibacillus cineris</name>
    <dbReference type="NCBI Taxonomy" id="237530"/>
    <lineage>
        <taxon>Bacteria</taxon>
        <taxon>Bacillati</taxon>
        <taxon>Bacillota</taxon>
        <taxon>Bacilli</taxon>
        <taxon>Bacillales</taxon>
        <taxon>Paenibacillaceae</taxon>
        <taxon>Paenibacillus</taxon>
    </lineage>
</organism>
<evidence type="ECO:0000259" key="7">
    <source>
        <dbReference type="Pfam" id="PF07195"/>
    </source>
</evidence>
<comment type="function">
    <text evidence="5">Required for morphogenesis and for the elongation of the flagellar filament by facilitating polymerization of the flagellin monomers at the tip of growing filament. Forms a capping structure, which prevents flagellin subunits (transported through the central channel of the flagellum) from leaking out without polymerization at the distal end.</text>
</comment>
<evidence type="ECO:0000313" key="8">
    <source>
        <dbReference type="EMBL" id="GIO57113.1"/>
    </source>
</evidence>
<keyword evidence="9" id="KW-1185">Reference proteome</keyword>
<sequence length="518" mass="56465">MTLRINGFSGMDIDSMVKELMTAKRAPLDKLNQQKTYLSWQRDSYREMNSKVFAFKTKLSAADLFGKTSNMTAQTAVVDGNKDAIKAEASANASSVPMSVTVKKLATKTTVQSTGEIDIKPASGSTTATKANLNTTIGQLNGYTPDTNPAPTDDKPETFQIKVNDVEFNFSTKDTISNVLSKINNSSANVVAAFDEVSGKFSITAKDYGTDKKVNISESDYGNSGTKTSSLLGLLNLKGAPVQDGENGEVEINTLNSSGTVIGTNKFTTTDNTLKVNGISLTLLKETGSTPATVTTTIDTTKAVDTIKSFIDTYNDLLNTMNTKVDEEKYRDFPPLTDEQRSAMKETEITAWEAKAKSGLLKNDDILKETINAMRSVINNSIGQLSSMGITTGQYYEGGKLYLDEDKLKQALQSNPQQLSNVFQGSDGIVNKLSTTMTSTLQKFSDRAGTNRFSGDLSAAFKDESVMGKQMKEYTSRISDLIKRLDDQEDRYYKQFSAMETAMNQLQSQSSSLFGTTQ</sequence>
<dbReference type="Proteomes" id="UP000676601">
    <property type="component" value="Unassembled WGS sequence"/>
</dbReference>
<reference evidence="8 9" key="1">
    <citation type="submission" date="2021-03" db="EMBL/GenBank/DDBJ databases">
        <title>Antimicrobial resistance genes in bacteria isolated from Japanese honey, and their potential for conferring macrolide and lincosamide resistance in the American foulbrood pathogen Paenibacillus larvae.</title>
        <authorList>
            <person name="Okamoto M."/>
            <person name="Kumagai M."/>
            <person name="Kanamori H."/>
            <person name="Takamatsu D."/>
        </authorList>
    </citation>
    <scope>NUCLEOTIDE SEQUENCE [LARGE SCALE GENOMIC DNA]</scope>
    <source>
        <strain evidence="8 9">J21TS7</strain>
    </source>
</reference>
<dbReference type="PANTHER" id="PTHR30288">
    <property type="entry name" value="FLAGELLAR CAP/ASSEMBLY PROTEIN FLID"/>
    <property type="match status" value="1"/>
</dbReference>
<evidence type="ECO:0000313" key="9">
    <source>
        <dbReference type="Proteomes" id="UP000676601"/>
    </source>
</evidence>
<accession>A0ABQ4LKR2</accession>
<evidence type="ECO:0000256" key="3">
    <source>
        <dbReference type="ARBA" id="ARBA00023054"/>
    </source>
</evidence>
<evidence type="ECO:0000259" key="6">
    <source>
        <dbReference type="Pfam" id="PF02465"/>
    </source>
</evidence>
<feature type="domain" description="Flagellar hook-associated protein 2 C-terminal" evidence="7">
    <location>
        <begin position="256"/>
        <end position="508"/>
    </location>
</feature>
<feature type="domain" description="Flagellar hook-associated protein 2 N-terminal" evidence="6">
    <location>
        <begin position="9"/>
        <end position="108"/>
    </location>
</feature>
<evidence type="ECO:0000256" key="1">
    <source>
        <dbReference type="ARBA" id="ARBA00009764"/>
    </source>
</evidence>